<evidence type="ECO:0000256" key="14">
    <source>
        <dbReference type="ARBA" id="ARBA00023235"/>
    </source>
</evidence>
<evidence type="ECO:0000256" key="6">
    <source>
        <dbReference type="ARBA" id="ARBA00022763"/>
    </source>
</evidence>
<evidence type="ECO:0000256" key="9">
    <source>
        <dbReference type="ARBA" id="ARBA00022840"/>
    </source>
</evidence>
<dbReference type="SMART" id="SM00491">
    <property type="entry name" value="HELICc2"/>
    <property type="match status" value="1"/>
</dbReference>
<evidence type="ECO:0000256" key="8">
    <source>
        <dbReference type="ARBA" id="ARBA00022806"/>
    </source>
</evidence>
<dbReference type="InterPro" id="IPR006554">
    <property type="entry name" value="Helicase-like_DEXD_c2"/>
</dbReference>
<keyword evidence="7" id="KW-0378">Hydrolase</keyword>
<feature type="compositionally biased region" description="Polar residues" evidence="18">
    <location>
        <begin position="1006"/>
        <end position="1020"/>
    </location>
</feature>
<comment type="catalytic activity">
    <reaction evidence="16">
        <text>ATP + H2O = ADP + phosphate + H(+)</text>
        <dbReference type="Rhea" id="RHEA:13065"/>
        <dbReference type="ChEBI" id="CHEBI:15377"/>
        <dbReference type="ChEBI" id="CHEBI:15378"/>
        <dbReference type="ChEBI" id="CHEBI:30616"/>
        <dbReference type="ChEBI" id="CHEBI:43474"/>
        <dbReference type="ChEBI" id="CHEBI:456216"/>
    </reaction>
</comment>
<evidence type="ECO:0000256" key="15">
    <source>
        <dbReference type="ARBA" id="ARBA00023242"/>
    </source>
</evidence>
<dbReference type="GO" id="GO:0070182">
    <property type="term" value="F:DNA polymerase binding"/>
    <property type="evidence" value="ECO:0007669"/>
    <property type="project" value="TreeGrafter"/>
</dbReference>
<dbReference type="InterPro" id="IPR027417">
    <property type="entry name" value="P-loop_NTPase"/>
</dbReference>
<keyword evidence="6" id="KW-0227">DNA damage</keyword>
<dbReference type="GO" id="GO:0090657">
    <property type="term" value="P:telomeric loop disassembly"/>
    <property type="evidence" value="ECO:0007669"/>
    <property type="project" value="TreeGrafter"/>
</dbReference>
<evidence type="ECO:0000313" key="20">
    <source>
        <dbReference type="EMBL" id="KAK9832995.1"/>
    </source>
</evidence>
<keyword evidence="13" id="KW-0234">DNA repair</keyword>
<dbReference type="CDD" id="cd17970">
    <property type="entry name" value="DEAHc_FancJ"/>
    <property type="match status" value="1"/>
</dbReference>
<keyword evidence="3" id="KW-0004">4Fe-4S</keyword>
<dbReference type="GO" id="GO:0005634">
    <property type="term" value="C:nucleus"/>
    <property type="evidence" value="ECO:0007669"/>
    <property type="project" value="UniProtKB-SubCell"/>
</dbReference>
<keyword evidence="14" id="KW-0413">Isomerase</keyword>
<evidence type="ECO:0000256" key="13">
    <source>
        <dbReference type="ARBA" id="ARBA00023204"/>
    </source>
</evidence>
<dbReference type="Pfam" id="PF06733">
    <property type="entry name" value="DEAD_2"/>
    <property type="match status" value="1"/>
</dbReference>
<evidence type="ECO:0000259" key="19">
    <source>
        <dbReference type="PROSITE" id="PS51193"/>
    </source>
</evidence>
<dbReference type="InterPro" id="IPR045028">
    <property type="entry name" value="DinG/Rad3-like"/>
</dbReference>
<dbReference type="NCBIfam" id="TIGR00604">
    <property type="entry name" value="rad3"/>
    <property type="match status" value="1"/>
</dbReference>
<evidence type="ECO:0000256" key="11">
    <source>
        <dbReference type="ARBA" id="ARBA00023014"/>
    </source>
</evidence>
<dbReference type="PROSITE" id="PS51193">
    <property type="entry name" value="HELICASE_ATP_BIND_2"/>
    <property type="match status" value="1"/>
</dbReference>
<reference evidence="20 21" key="1">
    <citation type="journal article" date="2024" name="Nat. Commun.">
        <title>Phylogenomics reveals the evolutionary origins of lichenization in chlorophyte algae.</title>
        <authorList>
            <person name="Puginier C."/>
            <person name="Libourel C."/>
            <person name="Otte J."/>
            <person name="Skaloud P."/>
            <person name="Haon M."/>
            <person name="Grisel S."/>
            <person name="Petersen M."/>
            <person name="Berrin J.G."/>
            <person name="Delaux P.M."/>
            <person name="Dal Grande F."/>
            <person name="Keller J."/>
        </authorList>
    </citation>
    <scope>NUCLEOTIDE SEQUENCE [LARGE SCALE GENOMIC DNA]</scope>
    <source>
        <strain evidence="20 21">SAG 2145</strain>
    </source>
</reference>
<evidence type="ECO:0000256" key="10">
    <source>
        <dbReference type="ARBA" id="ARBA00023004"/>
    </source>
</evidence>
<feature type="region of interest" description="Disordered" evidence="18">
    <location>
        <begin position="771"/>
        <end position="852"/>
    </location>
</feature>
<keyword evidence="15" id="KW-0539">Nucleus</keyword>
<dbReference type="SMART" id="SM00488">
    <property type="entry name" value="DEXDc2"/>
    <property type="match status" value="1"/>
</dbReference>
<dbReference type="GO" id="GO:0046872">
    <property type="term" value="F:metal ion binding"/>
    <property type="evidence" value="ECO:0007669"/>
    <property type="project" value="UniProtKB-KW"/>
</dbReference>
<dbReference type="Proteomes" id="UP001438707">
    <property type="component" value="Unassembled WGS sequence"/>
</dbReference>
<accession>A0AAW1RFY5</accession>
<feature type="region of interest" description="Disordered" evidence="18">
    <location>
        <begin position="992"/>
        <end position="1020"/>
    </location>
</feature>
<dbReference type="GO" id="GO:0003678">
    <property type="term" value="F:DNA helicase activity"/>
    <property type="evidence" value="ECO:0007669"/>
    <property type="project" value="InterPro"/>
</dbReference>
<keyword evidence="10" id="KW-0408">Iron</keyword>
<dbReference type="SUPFAM" id="SSF52540">
    <property type="entry name" value="P-loop containing nucleoside triphosphate hydrolases"/>
    <property type="match status" value="1"/>
</dbReference>
<evidence type="ECO:0000256" key="2">
    <source>
        <dbReference type="ARBA" id="ARBA00009146"/>
    </source>
</evidence>
<protein>
    <recommendedName>
        <fullName evidence="17">Regulator of telomere elongation helicase 1 homolog</fullName>
    </recommendedName>
</protein>
<sequence>MPTYHLQGLEVEFPYDAYDCQLAYMAKAIEALKQGQNGLLESPTGTGKTLCLLCAALAWQKTLKPVNTQASPAAAPSGNVQLHGKQEAAQQRATGWSAGLKEAMAEAGIETAAARSTIIYASRTHSQLAQVMGELKNTSYRPRTSILGSRQQMCVHPAISKLSGTACNQACQAAVASRTCQWSNAMERYVRKNPDANKQPLEIEELVHIARHDGPCPYYLTRSMAETADLVFMPYNYIIDARTRLGMQMITWENAVIIFDEAHNIESSCAEAASFDLTAEVLASCIVEIENATQAAIKIRDNPSLAGFDVDAGDDPRKYYRLVPDLMLLRELLVKLENTIAGIPVGPNGFTAPGQFLFELFQKIALNAENCPQMVFLLEDAMGLLSGEASDKGRKAAAKSDKYKMCILADALRLAFSTQEKLGDLPPAFTSYRVHIHRQQKRGSLPTPTLSYWCFGAGVAMRILAAAKVRSVLLTSGTLSPLDGFAAELQLPFPITLENPHVIDPSQVWVGVLPRGPKGCALNSSYQSRESREYREDLGYALVNIARLVPDGLLVFFPSYSVLTSCIDFWKQGIPGQSGASIWQRIHSSKQAVVEPRDASLFPQAAEDFKSKLRDPTCSGAVFFAVCRGKVSEGLDFSDRAGRAVVITGIPFAMKTEAKVRLKREVLDENCHPNIRKRQAPGAALPPGLTGEQWYLQQAARAVNQAMGRVIRHRHDYGAIILADERFASPSNRGQVSAWLRNHIVCHQNFGTASASLAQFFKAMARRPVPERPSKAEAAAAAPSSMPFGGGVMRGSGSLGEGPKGSSNAGASMRGSLSSIPAAIDLRGMSGLQTKSNSSKGGGRMSQPASKCRSASGVGLLSACAVEGDFGTAGQARSSAAQAESGGDLGRLLNSQPSSQPSSHASGQPSLQSRPNPSAASQRPSLGSIHNAASASVAAETNPADMLVGPKHLIERHRQQQQQSDQMSDRKLQQPSTAAILQATKQTTLLSGHTVSRQQLRGAAGVTSSQEPVGKQQGSHKAQVAKNYIVQLRTELPADSFKKVQALLGQYKQARDAAALVEGVLALLQAAQAMHLLPGFQAFVPQQDRHLLQAHCHGPP</sequence>
<evidence type="ECO:0000256" key="4">
    <source>
        <dbReference type="ARBA" id="ARBA00022723"/>
    </source>
</evidence>
<keyword evidence="4" id="KW-0479">Metal-binding</keyword>
<dbReference type="GO" id="GO:0006281">
    <property type="term" value="P:DNA repair"/>
    <property type="evidence" value="ECO:0007669"/>
    <property type="project" value="UniProtKB-KW"/>
</dbReference>
<feature type="domain" description="Helicase ATP-binding" evidence="19">
    <location>
        <begin position="7"/>
        <end position="333"/>
    </location>
</feature>
<dbReference type="PANTHER" id="PTHR11472:SF34">
    <property type="entry name" value="REGULATOR OF TELOMERE ELONGATION HELICASE 1"/>
    <property type="match status" value="1"/>
</dbReference>
<evidence type="ECO:0000256" key="16">
    <source>
        <dbReference type="ARBA" id="ARBA00049360"/>
    </source>
</evidence>
<evidence type="ECO:0000256" key="1">
    <source>
        <dbReference type="ARBA" id="ARBA00004123"/>
    </source>
</evidence>
<feature type="region of interest" description="Disordered" evidence="18">
    <location>
        <begin position="955"/>
        <end position="975"/>
    </location>
</feature>
<name>A0AAW1RFY5_9CHLO</name>
<dbReference type="GO" id="GO:0045910">
    <property type="term" value="P:negative regulation of DNA recombination"/>
    <property type="evidence" value="ECO:0007669"/>
    <property type="project" value="TreeGrafter"/>
</dbReference>
<dbReference type="GO" id="GO:0003677">
    <property type="term" value="F:DNA binding"/>
    <property type="evidence" value="ECO:0007669"/>
    <property type="project" value="UniProtKB-KW"/>
</dbReference>
<organism evidence="20 21">
    <name type="scientific">Apatococcus lobatus</name>
    <dbReference type="NCBI Taxonomy" id="904363"/>
    <lineage>
        <taxon>Eukaryota</taxon>
        <taxon>Viridiplantae</taxon>
        <taxon>Chlorophyta</taxon>
        <taxon>core chlorophytes</taxon>
        <taxon>Trebouxiophyceae</taxon>
        <taxon>Chlorellales</taxon>
        <taxon>Chlorellaceae</taxon>
        <taxon>Apatococcus</taxon>
    </lineage>
</organism>
<dbReference type="EMBL" id="JALJOS010000011">
    <property type="protein sequence ID" value="KAK9832995.1"/>
    <property type="molecule type" value="Genomic_DNA"/>
</dbReference>
<dbReference type="InterPro" id="IPR014013">
    <property type="entry name" value="Helic_SF1/SF2_ATP-bd_DinG/Rad3"/>
</dbReference>
<dbReference type="Gene3D" id="1.20.1160.20">
    <property type="match status" value="1"/>
</dbReference>
<dbReference type="PANTHER" id="PTHR11472">
    <property type="entry name" value="DNA REPAIR DEAD HELICASE RAD3/XP-D SUBFAMILY MEMBER"/>
    <property type="match status" value="1"/>
</dbReference>
<dbReference type="Pfam" id="PF23116">
    <property type="entry name" value="HHD_RTEL1"/>
    <property type="match status" value="1"/>
</dbReference>
<dbReference type="GO" id="GO:0016818">
    <property type="term" value="F:hydrolase activity, acting on acid anhydrides, in phosphorus-containing anhydrides"/>
    <property type="evidence" value="ECO:0007669"/>
    <property type="project" value="InterPro"/>
</dbReference>
<evidence type="ECO:0000256" key="17">
    <source>
        <dbReference type="ARBA" id="ARBA00073810"/>
    </source>
</evidence>
<keyword evidence="11" id="KW-0411">Iron-sulfur</keyword>
<dbReference type="InterPro" id="IPR006555">
    <property type="entry name" value="ATP-dep_Helicase_C"/>
</dbReference>
<evidence type="ECO:0000256" key="12">
    <source>
        <dbReference type="ARBA" id="ARBA00023125"/>
    </source>
</evidence>
<keyword evidence="9" id="KW-0067">ATP-binding</keyword>
<keyword evidence="21" id="KW-1185">Reference proteome</keyword>
<dbReference type="Pfam" id="PF23109">
    <property type="entry name" value="ARCH_RTEL1"/>
    <property type="match status" value="1"/>
</dbReference>
<evidence type="ECO:0000256" key="3">
    <source>
        <dbReference type="ARBA" id="ARBA00022485"/>
    </source>
</evidence>
<comment type="subcellular location">
    <subcellularLocation>
        <location evidence="1">Nucleus</location>
    </subcellularLocation>
</comment>
<feature type="compositionally biased region" description="Polar residues" evidence="18">
    <location>
        <begin position="911"/>
        <end position="925"/>
    </location>
</feature>
<dbReference type="InterPro" id="IPR057498">
    <property type="entry name" value="Rtel1_ARCH"/>
</dbReference>
<dbReference type="Gene3D" id="3.40.50.300">
    <property type="entry name" value="P-loop containing nucleotide triphosphate hydrolases"/>
    <property type="match status" value="2"/>
</dbReference>
<dbReference type="GO" id="GO:0005524">
    <property type="term" value="F:ATP binding"/>
    <property type="evidence" value="ECO:0007669"/>
    <property type="project" value="UniProtKB-KW"/>
</dbReference>
<dbReference type="CDD" id="cd18788">
    <property type="entry name" value="SF2_C_XPD"/>
    <property type="match status" value="1"/>
</dbReference>
<keyword evidence="12" id="KW-0238">DNA-binding</keyword>
<comment type="caution">
    <text evidence="20">The sequence shown here is derived from an EMBL/GenBank/DDBJ whole genome shotgun (WGS) entry which is preliminary data.</text>
</comment>
<feature type="compositionally biased region" description="Gly residues" evidence="18">
    <location>
        <begin position="788"/>
        <end position="803"/>
    </location>
</feature>
<evidence type="ECO:0000256" key="7">
    <source>
        <dbReference type="ARBA" id="ARBA00022801"/>
    </source>
</evidence>
<dbReference type="Pfam" id="PF13307">
    <property type="entry name" value="Helicase_C_2"/>
    <property type="match status" value="1"/>
</dbReference>
<evidence type="ECO:0000313" key="21">
    <source>
        <dbReference type="Proteomes" id="UP001438707"/>
    </source>
</evidence>
<comment type="similarity">
    <text evidence="2">Belongs to the helicase family. RAD3/XPD subfamily.</text>
</comment>
<dbReference type="InterPro" id="IPR010614">
    <property type="entry name" value="RAD3-like_helicase_DEAD"/>
</dbReference>
<feature type="region of interest" description="Disordered" evidence="18">
    <location>
        <begin position="877"/>
        <end position="926"/>
    </location>
</feature>
<gene>
    <name evidence="20" type="ORF">WJX74_003836</name>
</gene>
<feature type="compositionally biased region" description="Low complexity" evidence="18">
    <location>
        <begin position="895"/>
        <end position="910"/>
    </location>
</feature>
<dbReference type="FunFam" id="3.40.50.300:FF:000431">
    <property type="entry name" value="Regulator of telomere elongation helicase 1"/>
    <property type="match status" value="1"/>
</dbReference>
<keyword evidence="5" id="KW-0547">Nucleotide-binding</keyword>
<dbReference type="GO" id="GO:0010569">
    <property type="term" value="P:regulation of double-strand break repair via homologous recombination"/>
    <property type="evidence" value="ECO:0007669"/>
    <property type="project" value="TreeGrafter"/>
</dbReference>
<dbReference type="AlphaFoldDB" id="A0AAW1RFY5"/>
<evidence type="ECO:0000256" key="5">
    <source>
        <dbReference type="ARBA" id="ARBA00022741"/>
    </source>
</evidence>
<feature type="compositionally biased region" description="Polar residues" evidence="18">
    <location>
        <begin position="805"/>
        <end position="819"/>
    </location>
</feature>
<proteinExistence type="inferred from homology"/>
<dbReference type="GO" id="GO:1904430">
    <property type="term" value="P:negative regulation of t-circle formation"/>
    <property type="evidence" value="ECO:0007669"/>
    <property type="project" value="TreeGrafter"/>
</dbReference>
<dbReference type="GO" id="GO:0051539">
    <property type="term" value="F:4 iron, 4 sulfur cluster binding"/>
    <property type="evidence" value="ECO:0007669"/>
    <property type="project" value="UniProtKB-KW"/>
</dbReference>
<keyword evidence="8" id="KW-0347">Helicase</keyword>
<evidence type="ECO:0000256" key="18">
    <source>
        <dbReference type="SAM" id="MobiDB-lite"/>
    </source>
</evidence>
<dbReference type="InterPro" id="IPR013020">
    <property type="entry name" value="Rad3/Chl1-like"/>
</dbReference>